<dbReference type="EMBL" id="AMZH03009912">
    <property type="protein sequence ID" value="RRT55820.1"/>
    <property type="molecule type" value="Genomic_DNA"/>
</dbReference>
<reference evidence="2 3" key="1">
    <citation type="journal article" date="2014" name="Agronomy (Basel)">
        <title>A Draft Genome Sequence for Ensete ventricosum, the Drought-Tolerant Tree Against Hunger.</title>
        <authorList>
            <person name="Harrison J."/>
            <person name="Moore K.A."/>
            <person name="Paszkiewicz K."/>
            <person name="Jones T."/>
            <person name="Grant M."/>
            <person name="Ambacheew D."/>
            <person name="Muzemil S."/>
            <person name="Studholme D.J."/>
        </authorList>
    </citation>
    <scope>NUCLEOTIDE SEQUENCE [LARGE SCALE GENOMIC DNA]</scope>
</reference>
<gene>
    <name evidence="2" type="ORF">B296_00037997</name>
</gene>
<evidence type="ECO:0000313" key="3">
    <source>
        <dbReference type="Proteomes" id="UP000287651"/>
    </source>
</evidence>
<proteinExistence type="predicted"/>
<comment type="caution">
    <text evidence="2">The sequence shown here is derived from an EMBL/GenBank/DDBJ whole genome shotgun (WGS) entry which is preliminary data.</text>
</comment>
<dbReference type="AlphaFoldDB" id="A0A426YVP9"/>
<organism evidence="2 3">
    <name type="scientific">Ensete ventricosum</name>
    <name type="common">Abyssinian banana</name>
    <name type="synonym">Musa ensete</name>
    <dbReference type="NCBI Taxonomy" id="4639"/>
    <lineage>
        <taxon>Eukaryota</taxon>
        <taxon>Viridiplantae</taxon>
        <taxon>Streptophyta</taxon>
        <taxon>Embryophyta</taxon>
        <taxon>Tracheophyta</taxon>
        <taxon>Spermatophyta</taxon>
        <taxon>Magnoliopsida</taxon>
        <taxon>Liliopsida</taxon>
        <taxon>Zingiberales</taxon>
        <taxon>Musaceae</taxon>
        <taxon>Ensete</taxon>
    </lineage>
</organism>
<evidence type="ECO:0000313" key="2">
    <source>
        <dbReference type="EMBL" id="RRT55820.1"/>
    </source>
</evidence>
<dbReference type="Proteomes" id="UP000287651">
    <property type="component" value="Unassembled WGS sequence"/>
</dbReference>
<name>A0A426YVP9_ENSVE</name>
<sequence length="333" mass="38171">MWLGQSRPGAGTTDPIWGWSTCHARATCHNRGKNLTHDILENHERLYSGKAKIACDVLVRGTNNHQRTIAALNILAEDTINIDGEEFEANFLASVRPKLTITSPLGMRSFKGPTNKYVTAKTLEAKKRKDQKRSRAESSWSPPPELSRKRTERAEQAVPRLPNTTLNSTRTEIFLHIREKGLLEARNLIRTRSKEHDRGRYYRFHRDYDHNTEECYNPKNQIEDLIHRGHLNRFVRKPCECSPTPNWWLAKSVEVSRPRANMAPHFTEARHLISMIKYFNISQIPRIKNTRADTLVKSASIDASSGGSSAIASIYRPTVATIEEARRRKYYAT</sequence>
<feature type="region of interest" description="Disordered" evidence="1">
    <location>
        <begin position="118"/>
        <end position="162"/>
    </location>
</feature>
<accession>A0A426YVP9</accession>
<evidence type="ECO:0008006" key="4">
    <source>
        <dbReference type="Google" id="ProtNLM"/>
    </source>
</evidence>
<evidence type="ECO:0000256" key="1">
    <source>
        <dbReference type="SAM" id="MobiDB-lite"/>
    </source>
</evidence>
<protein>
    <recommendedName>
        <fullName evidence="4">RNase H type-1 domain-containing protein</fullName>
    </recommendedName>
</protein>
<feature type="compositionally biased region" description="Basic and acidic residues" evidence="1">
    <location>
        <begin position="146"/>
        <end position="155"/>
    </location>
</feature>